<feature type="domain" description="ABC transporter" evidence="6">
    <location>
        <begin position="8"/>
        <end position="262"/>
    </location>
</feature>
<dbReference type="SUPFAM" id="SSF52540">
    <property type="entry name" value="P-loop containing nucleoside triphosphate hydrolases"/>
    <property type="match status" value="2"/>
</dbReference>
<dbReference type="Gene3D" id="3.40.50.300">
    <property type="entry name" value="P-loop containing nucleotide triphosphate hydrolases"/>
    <property type="match status" value="2"/>
</dbReference>
<evidence type="ECO:0000259" key="6">
    <source>
        <dbReference type="PROSITE" id="PS50893"/>
    </source>
</evidence>
<dbReference type="Pfam" id="PF08352">
    <property type="entry name" value="oligo_HPY"/>
    <property type="match status" value="2"/>
</dbReference>
<dbReference type="GO" id="GO:0005524">
    <property type="term" value="F:ATP binding"/>
    <property type="evidence" value="ECO:0007669"/>
    <property type="project" value="UniProtKB-KW"/>
</dbReference>
<evidence type="ECO:0000313" key="7">
    <source>
        <dbReference type="EMBL" id="NVO31544.1"/>
    </source>
</evidence>
<gene>
    <name evidence="7" type="ORF">HW554_10015</name>
</gene>
<dbReference type="AlphaFoldDB" id="A0A7Y7U698"/>
<dbReference type="InterPro" id="IPR027417">
    <property type="entry name" value="P-loop_NTPase"/>
</dbReference>
<dbReference type="InterPro" id="IPR050319">
    <property type="entry name" value="ABC_transp_ATP-bind"/>
</dbReference>
<dbReference type="NCBIfam" id="NF007739">
    <property type="entry name" value="PRK10419.1"/>
    <property type="match status" value="2"/>
</dbReference>
<evidence type="ECO:0000256" key="5">
    <source>
        <dbReference type="SAM" id="MobiDB-lite"/>
    </source>
</evidence>
<keyword evidence="4 7" id="KW-0067">ATP-binding</keyword>
<dbReference type="GO" id="GO:0016887">
    <property type="term" value="F:ATP hydrolysis activity"/>
    <property type="evidence" value="ECO:0007669"/>
    <property type="project" value="InterPro"/>
</dbReference>
<dbReference type="InterPro" id="IPR013563">
    <property type="entry name" value="Oligopep_ABC_C"/>
</dbReference>
<dbReference type="PANTHER" id="PTHR43776:SF7">
    <property type="entry name" value="D,D-DIPEPTIDE TRANSPORT ATP-BINDING PROTEIN DDPF-RELATED"/>
    <property type="match status" value="1"/>
</dbReference>
<dbReference type="Proteomes" id="UP000565521">
    <property type="component" value="Unassembled WGS sequence"/>
</dbReference>
<keyword evidence="3" id="KW-0547">Nucleotide-binding</keyword>
<dbReference type="SMART" id="SM00382">
    <property type="entry name" value="AAA"/>
    <property type="match status" value="2"/>
</dbReference>
<dbReference type="InterPro" id="IPR017871">
    <property type="entry name" value="ABC_transporter-like_CS"/>
</dbReference>
<dbReference type="FunFam" id="3.40.50.300:FF:000016">
    <property type="entry name" value="Oligopeptide ABC transporter ATP-binding component"/>
    <property type="match status" value="2"/>
</dbReference>
<dbReference type="InterPro" id="IPR003439">
    <property type="entry name" value="ABC_transporter-like_ATP-bd"/>
</dbReference>
<evidence type="ECO:0000256" key="2">
    <source>
        <dbReference type="ARBA" id="ARBA00022448"/>
    </source>
</evidence>
<dbReference type="NCBIfam" id="NF008453">
    <property type="entry name" value="PRK11308.1"/>
    <property type="match status" value="2"/>
</dbReference>
<proteinExistence type="inferred from homology"/>
<evidence type="ECO:0000256" key="4">
    <source>
        <dbReference type="ARBA" id="ARBA00022840"/>
    </source>
</evidence>
<evidence type="ECO:0000256" key="3">
    <source>
        <dbReference type="ARBA" id="ARBA00022741"/>
    </source>
</evidence>
<dbReference type="GO" id="GO:0055085">
    <property type="term" value="P:transmembrane transport"/>
    <property type="evidence" value="ECO:0007669"/>
    <property type="project" value="UniProtKB-ARBA"/>
</dbReference>
<comment type="caution">
    <text evidence="7">The sequence shown here is derived from an EMBL/GenBank/DDBJ whole genome shotgun (WGS) entry which is preliminary data.</text>
</comment>
<accession>A0A7Y7U698</accession>
<dbReference type="InterPro" id="IPR003593">
    <property type="entry name" value="AAA+_ATPase"/>
</dbReference>
<dbReference type="RefSeq" id="WP_176908446.1">
    <property type="nucleotide sequence ID" value="NZ_JABKAU010000015.1"/>
</dbReference>
<comment type="similarity">
    <text evidence="1">Belongs to the ABC transporter superfamily.</text>
</comment>
<feature type="region of interest" description="Disordered" evidence="5">
    <location>
        <begin position="329"/>
        <end position="403"/>
    </location>
</feature>
<keyword evidence="2" id="KW-0813">Transport</keyword>
<name>A0A7Y7U698_9BACT</name>
<organism evidence="7 8">
    <name type="scientific">Hymenobacter lapidiphilus</name>
    <dbReference type="NCBI Taxonomy" id="2608003"/>
    <lineage>
        <taxon>Bacteria</taxon>
        <taxon>Pseudomonadati</taxon>
        <taxon>Bacteroidota</taxon>
        <taxon>Cytophagia</taxon>
        <taxon>Cytophagales</taxon>
        <taxon>Hymenobacteraceae</taxon>
        <taxon>Hymenobacter</taxon>
    </lineage>
</organism>
<feature type="domain" description="ABC transporter" evidence="6">
    <location>
        <begin position="430"/>
        <end position="681"/>
    </location>
</feature>
<dbReference type="Pfam" id="PF00005">
    <property type="entry name" value="ABC_tran"/>
    <property type="match status" value="2"/>
</dbReference>
<protein>
    <submittedName>
        <fullName evidence="7">ABC transporter ATP-binding protein</fullName>
    </submittedName>
</protein>
<evidence type="ECO:0000313" key="8">
    <source>
        <dbReference type="Proteomes" id="UP000565521"/>
    </source>
</evidence>
<sequence>MPAPILSVRDLTIDFHSHRGNTRAVEGISFDLHRGETLAIVGESGSGKSVTSLALMGLVPMPPGRIASGEARFQSEVLGDVDLFTLTSEQLRQVRGNDIGMIFQEPMTSLNPVYHCGPQVVEALRLHTSLSSTEAHTRTVELFTMAQLPRPEKIFTSYPHEISGGQKQRVMIAMAMACNPALLIADEPTTALDVTVQAQVLRLIDELRREHNTAVIFITHDLGVVAEIADRILVMYRGHVVEQGPVLDIFTNPQHPYTKGLLACRPKLSVGRKKLPVVADFMQETADGGFISTESATAQVIEAETAAEAGPLPASEADTTKMFPVEHSVSRPATPHFGLESAPSAESGLPLPLTADPLAQASQTAQADLSAPASQGLGTGLVSASQDDGGQANGGEAASDKATKAAATTTARFVAQGFNPGASGFGSPLLQVENLQVYFPIRKGFFNRKPEFVRAVDGVSFAIYPGETVGLVGESGCGKTTLGRALLRLVEPTAGRILFGGDDWATLPAEALRRRRRDFQMVFQDPYAALNPMLTVGEAIWEPMRVHGVGGSGEQQKARVLELLRTVGLREEHFMRYPHEFSGGQRQRICIARALALQPKCIICDESVSALDVSVQAQVLNLLNDLKREFGITYLFITHDLSVARFMSDRLLVMRQGQIVESGPAADIYANPQHAYTRQLLAAIPRDSPADIRAAVAGRR</sequence>
<dbReference type="PROSITE" id="PS50893">
    <property type="entry name" value="ABC_TRANSPORTER_2"/>
    <property type="match status" value="2"/>
</dbReference>
<dbReference type="PROSITE" id="PS00211">
    <property type="entry name" value="ABC_TRANSPORTER_1"/>
    <property type="match status" value="2"/>
</dbReference>
<dbReference type="EMBL" id="JABKAU010000015">
    <property type="protein sequence ID" value="NVO31544.1"/>
    <property type="molecule type" value="Genomic_DNA"/>
</dbReference>
<dbReference type="GO" id="GO:0015833">
    <property type="term" value="P:peptide transport"/>
    <property type="evidence" value="ECO:0007669"/>
    <property type="project" value="InterPro"/>
</dbReference>
<dbReference type="CDD" id="cd03257">
    <property type="entry name" value="ABC_NikE_OppD_transporters"/>
    <property type="match status" value="2"/>
</dbReference>
<keyword evidence="8" id="KW-1185">Reference proteome</keyword>
<evidence type="ECO:0000256" key="1">
    <source>
        <dbReference type="ARBA" id="ARBA00005417"/>
    </source>
</evidence>
<reference evidence="7 8" key="1">
    <citation type="submission" date="2020-05" db="EMBL/GenBank/DDBJ databases">
        <title>Hymenobacter terrestris sp. nov. and Hymenobacter lapidiphilus sp. nov., isolated from regoliths in Antarctica.</title>
        <authorList>
            <person name="Sedlacek I."/>
            <person name="Pantucek R."/>
            <person name="Zeman M."/>
            <person name="Holochova P."/>
            <person name="Kralova S."/>
            <person name="Stankova E."/>
            <person name="Sedo O."/>
            <person name="Micenkova L."/>
            <person name="Svec P."/>
            <person name="Gupta V."/>
            <person name="Sood U."/>
            <person name="Korpole U.S."/>
            <person name="Lal R."/>
        </authorList>
    </citation>
    <scope>NUCLEOTIDE SEQUENCE [LARGE SCALE GENOMIC DNA]</scope>
    <source>
        <strain evidence="7 8">P5342</strain>
    </source>
</reference>
<dbReference type="PANTHER" id="PTHR43776">
    <property type="entry name" value="TRANSPORT ATP-BINDING PROTEIN"/>
    <property type="match status" value="1"/>
</dbReference>